<gene>
    <name evidence="2" type="ORF">Y882_06945</name>
</gene>
<dbReference type="STRING" id="1440762.Y882_06945"/>
<sequence>MTALVTRKLRHRLIYGAALALTAATSTAAQSSPSSAAAEQKQVTTLDAVTVSGAQPGPGLWRVSKGDHVMWVLGTLSPLPAHMEWKSDEVERAIANSQIVLGQPTFSIRPNTNFFGRLFLIPSLAGANKNPDGRTLQQMVSTEDYARWTVLKQQYLGDDHDVERLRPIFATGELYAAAIKHQGLTASLGVDDVVRALAKKHNVKVIATDYVVAIDEPRRAVKAFKSSTLDDGQCFGLTLDLVEHDLGGVVELANAWATGDINELRNLTMDDLREACMSAVTNAGVAKQLGLDSLKAKVAAMWLAAAEQALSDHAQSFAMLPMVEVLSPTGFIAQLKAKDYHVEGPEGSDAEVTTSQP</sequence>
<comment type="caution">
    <text evidence="2">The sequence shown here is derived from an EMBL/GenBank/DDBJ whole genome shotgun (WGS) entry which is preliminary data.</text>
</comment>
<protein>
    <submittedName>
        <fullName evidence="2">Polysaccharide biosynthesis protein GumN</fullName>
    </submittedName>
</protein>
<feature type="signal peptide" evidence="1">
    <location>
        <begin position="1"/>
        <end position="28"/>
    </location>
</feature>
<dbReference type="InterPro" id="IPR002816">
    <property type="entry name" value="TraB/PrgY/GumN_fam"/>
</dbReference>
<accession>A0A0G9HA56</accession>
<feature type="chain" id="PRO_5002577930" evidence="1">
    <location>
        <begin position="29"/>
        <end position="357"/>
    </location>
</feature>
<name>A0A0G9HA56_9GAMM</name>
<dbReference type="Pfam" id="PF01963">
    <property type="entry name" value="TraB_PrgY_gumN"/>
    <property type="match status" value="1"/>
</dbReference>
<evidence type="ECO:0000256" key="1">
    <source>
        <dbReference type="SAM" id="SignalP"/>
    </source>
</evidence>
<evidence type="ECO:0000313" key="3">
    <source>
        <dbReference type="Proteomes" id="UP000035481"/>
    </source>
</evidence>
<dbReference type="CDD" id="cd14788">
    <property type="entry name" value="GumN"/>
    <property type="match status" value="1"/>
</dbReference>
<proteinExistence type="predicted"/>
<organism evidence="2 3">
    <name type="scientific">Dyella japonica DSM 16301</name>
    <dbReference type="NCBI Taxonomy" id="1440762"/>
    <lineage>
        <taxon>Bacteria</taxon>
        <taxon>Pseudomonadati</taxon>
        <taxon>Pseudomonadota</taxon>
        <taxon>Gammaproteobacteria</taxon>
        <taxon>Lysobacterales</taxon>
        <taxon>Rhodanobacteraceae</taxon>
        <taxon>Dyella</taxon>
    </lineage>
</organism>
<dbReference type="AlphaFoldDB" id="A0A0G9HA56"/>
<dbReference type="PATRIC" id="fig|1440762.4.peg.752"/>
<dbReference type="OrthoDB" id="8743055at2"/>
<reference evidence="2 3" key="1">
    <citation type="journal article" date="2015" name="Antonie Van Leeuwenhoek">
        <title>A phylogenomic and molecular marker based taxonomic framework for the order Xanthomonadales: proposal to transfer the families Algiphilaceae and Solimonadaceae to the order Nevskiales ord. nov. and to create a new family within the order Xanthomonadales, the family Rhodanobacteraceae fam. nov., containing the genus Rhodanobacter and its closest relatives.</title>
        <authorList>
            <person name="Naushad S."/>
            <person name="Adeolu M."/>
            <person name="Wong S."/>
            <person name="Sohail M."/>
            <person name="Schellhorn H.E."/>
            <person name="Gupta R.S."/>
        </authorList>
    </citation>
    <scope>NUCLEOTIDE SEQUENCE [LARGE SCALE GENOMIC DNA]</scope>
    <source>
        <strain evidence="2 3">DSM 16301</strain>
    </source>
</reference>
<dbReference type="EMBL" id="JPLA01000015">
    <property type="protein sequence ID" value="KLD64592.1"/>
    <property type="molecule type" value="Genomic_DNA"/>
</dbReference>
<evidence type="ECO:0000313" key="2">
    <source>
        <dbReference type="EMBL" id="KLD64592.1"/>
    </source>
</evidence>
<dbReference type="Proteomes" id="UP000035481">
    <property type="component" value="Unassembled WGS sequence"/>
</dbReference>
<keyword evidence="1" id="KW-0732">Signal</keyword>